<protein>
    <recommendedName>
        <fullName evidence="3">Endonuclease/exonuclease/phosphatase domain-containing protein</fullName>
    </recommendedName>
</protein>
<dbReference type="InterPro" id="IPR036691">
    <property type="entry name" value="Endo/exonu/phosph_ase_sf"/>
</dbReference>
<evidence type="ECO:0008006" key="3">
    <source>
        <dbReference type="Google" id="ProtNLM"/>
    </source>
</evidence>
<gene>
    <name evidence="1" type="ORF">PIB30_068834</name>
</gene>
<dbReference type="Proteomes" id="UP001341840">
    <property type="component" value="Unassembled WGS sequence"/>
</dbReference>
<reference evidence="1 2" key="1">
    <citation type="journal article" date="2023" name="Plants (Basel)">
        <title>Bridging the Gap: Combining Genomics and Transcriptomics Approaches to Understand Stylosanthes scabra, an Orphan Legume from the Brazilian Caatinga.</title>
        <authorList>
            <person name="Ferreira-Neto J.R.C."/>
            <person name="da Silva M.D."/>
            <person name="Binneck E."/>
            <person name="de Melo N.F."/>
            <person name="da Silva R.H."/>
            <person name="de Melo A.L.T.M."/>
            <person name="Pandolfi V."/>
            <person name="Bustamante F.O."/>
            <person name="Brasileiro-Vidal A.C."/>
            <person name="Benko-Iseppon A.M."/>
        </authorList>
    </citation>
    <scope>NUCLEOTIDE SEQUENCE [LARGE SCALE GENOMIC DNA]</scope>
    <source>
        <tissue evidence="1">Leaves</tissue>
    </source>
</reference>
<dbReference type="SUPFAM" id="SSF56219">
    <property type="entry name" value="DNase I-like"/>
    <property type="match status" value="1"/>
</dbReference>
<dbReference type="Gene3D" id="3.60.10.10">
    <property type="entry name" value="Endonuclease/exonuclease/phosphatase"/>
    <property type="match status" value="1"/>
</dbReference>
<organism evidence="1 2">
    <name type="scientific">Stylosanthes scabra</name>
    <dbReference type="NCBI Taxonomy" id="79078"/>
    <lineage>
        <taxon>Eukaryota</taxon>
        <taxon>Viridiplantae</taxon>
        <taxon>Streptophyta</taxon>
        <taxon>Embryophyta</taxon>
        <taxon>Tracheophyta</taxon>
        <taxon>Spermatophyta</taxon>
        <taxon>Magnoliopsida</taxon>
        <taxon>eudicotyledons</taxon>
        <taxon>Gunneridae</taxon>
        <taxon>Pentapetalae</taxon>
        <taxon>rosids</taxon>
        <taxon>fabids</taxon>
        <taxon>Fabales</taxon>
        <taxon>Fabaceae</taxon>
        <taxon>Papilionoideae</taxon>
        <taxon>50 kb inversion clade</taxon>
        <taxon>dalbergioids sensu lato</taxon>
        <taxon>Dalbergieae</taxon>
        <taxon>Pterocarpus clade</taxon>
        <taxon>Stylosanthes</taxon>
    </lineage>
</organism>
<comment type="caution">
    <text evidence="1">The sequence shown here is derived from an EMBL/GenBank/DDBJ whole genome shotgun (WGS) entry which is preliminary data.</text>
</comment>
<sequence length="87" mass="10003">MNILSWNCRGLAALATRELKDIRKKYRASLLFLTETRAGSSKYPRKRRQQWEEMARGCGDPGIPRLFIGDFNDVLSPEEKDGLHPKP</sequence>
<accession>A0ABU6WMX3</accession>
<keyword evidence="2" id="KW-1185">Reference proteome</keyword>
<proteinExistence type="predicted"/>
<evidence type="ECO:0000313" key="1">
    <source>
        <dbReference type="EMBL" id="MED6186659.1"/>
    </source>
</evidence>
<name>A0ABU6WMX3_9FABA</name>
<evidence type="ECO:0000313" key="2">
    <source>
        <dbReference type="Proteomes" id="UP001341840"/>
    </source>
</evidence>
<dbReference type="EMBL" id="JASCZI010181987">
    <property type="protein sequence ID" value="MED6186659.1"/>
    <property type="molecule type" value="Genomic_DNA"/>
</dbReference>